<keyword evidence="1" id="KW-0472">Membrane</keyword>
<keyword evidence="1" id="KW-1133">Transmembrane helix</keyword>
<dbReference type="AlphaFoldDB" id="A0AAV2KBQ1"/>
<evidence type="ECO:0000256" key="1">
    <source>
        <dbReference type="SAM" id="Phobius"/>
    </source>
</evidence>
<sequence length="154" mass="17334">MNKMEENRCGRKEKGFCGRAFPYGDESCSLVSPEKDRFSLRSELKPHQRRGFLLVPQTFYQKKRLHCTVLDQLTGDQKVFKVPQDLYLTSSAAAVVTTVTVTVRPTIVPEETRETPLSSIRLRVVAGLVAAVGPALVILALVKVWCRCRKGEQR</sequence>
<evidence type="ECO:0000313" key="3">
    <source>
        <dbReference type="Proteomes" id="UP001497482"/>
    </source>
</evidence>
<keyword evidence="1" id="KW-0812">Transmembrane</keyword>
<dbReference type="EMBL" id="OZ035839">
    <property type="protein sequence ID" value="CAL1585607.1"/>
    <property type="molecule type" value="Genomic_DNA"/>
</dbReference>
<accession>A0AAV2KBQ1</accession>
<feature type="transmembrane region" description="Helical" evidence="1">
    <location>
        <begin position="86"/>
        <end position="104"/>
    </location>
</feature>
<name>A0AAV2KBQ1_KNICA</name>
<keyword evidence="3" id="KW-1185">Reference proteome</keyword>
<proteinExistence type="predicted"/>
<protein>
    <submittedName>
        <fullName evidence="2">Uncharacterized protein</fullName>
    </submittedName>
</protein>
<gene>
    <name evidence="2" type="ORF">KC01_LOCUS15817</name>
</gene>
<organism evidence="2 3">
    <name type="scientific">Knipowitschia caucasica</name>
    <name type="common">Caucasian dwarf goby</name>
    <name type="synonym">Pomatoschistus caucasicus</name>
    <dbReference type="NCBI Taxonomy" id="637954"/>
    <lineage>
        <taxon>Eukaryota</taxon>
        <taxon>Metazoa</taxon>
        <taxon>Chordata</taxon>
        <taxon>Craniata</taxon>
        <taxon>Vertebrata</taxon>
        <taxon>Euteleostomi</taxon>
        <taxon>Actinopterygii</taxon>
        <taxon>Neopterygii</taxon>
        <taxon>Teleostei</taxon>
        <taxon>Neoteleostei</taxon>
        <taxon>Acanthomorphata</taxon>
        <taxon>Gobiaria</taxon>
        <taxon>Gobiiformes</taxon>
        <taxon>Gobioidei</taxon>
        <taxon>Gobiidae</taxon>
        <taxon>Gobiinae</taxon>
        <taxon>Knipowitschia</taxon>
    </lineage>
</organism>
<evidence type="ECO:0000313" key="2">
    <source>
        <dbReference type="EMBL" id="CAL1585607.1"/>
    </source>
</evidence>
<reference evidence="2 3" key="1">
    <citation type="submission" date="2024-04" db="EMBL/GenBank/DDBJ databases">
        <authorList>
            <person name="Waldvogel A.-M."/>
            <person name="Schoenle A."/>
        </authorList>
    </citation>
    <scope>NUCLEOTIDE SEQUENCE [LARGE SCALE GENOMIC DNA]</scope>
</reference>
<feature type="transmembrane region" description="Helical" evidence="1">
    <location>
        <begin position="124"/>
        <end position="146"/>
    </location>
</feature>
<dbReference type="Proteomes" id="UP001497482">
    <property type="component" value="Chromosome 17"/>
</dbReference>